<dbReference type="PANTHER" id="PTHR43766">
    <property type="entry name" value="TRYPTOPHAN--TRNA LIGASE, MITOCHONDRIAL"/>
    <property type="match status" value="1"/>
</dbReference>
<feature type="binding site" evidence="8">
    <location>
        <begin position="159"/>
        <end position="161"/>
    </location>
    <ligand>
        <name>ATP</name>
        <dbReference type="ChEBI" id="CHEBI:30616"/>
    </ligand>
</feature>
<evidence type="ECO:0000256" key="1">
    <source>
        <dbReference type="ARBA" id="ARBA00005594"/>
    </source>
</evidence>
<comment type="catalytic activity">
    <reaction evidence="7 8">
        <text>tRNA(Trp) + L-tryptophan + ATP = L-tryptophyl-tRNA(Trp) + AMP + diphosphate + H(+)</text>
        <dbReference type="Rhea" id="RHEA:24080"/>
        <dbReference type="Rhea" id="RHEA-COMP:9671"/>
        <dbReference type="Rhea" id="RHEA-COMP:9705"/>
        <dbReference type="ChEBI" id="CHEBI:15378"/>
        <dbReference type="ChEBI" id="CHEBI:30616"/>
        <dbReference type="ChEBI" id="CHEBI:33019"/>
        <dbReference type="ChEBI" id="CHEBI:57912"/>
        <dbReference type="ChEBI" id="CHEBI:78442"/>
        <dbReference type="ChEBI" id="CHEBI:78535"/>
        <dbReference type="ChEBI" id="CHEBI:456215"/>
        <dbReference type="EC" id="6.1.1.2"/>
    </reaction>
</comment>
<comment type="caution">
    <text evidence="10">The sequence shown here is derived from an EMBL/GenBank/DDBJ whole genome shotgun (WGS) entry which is preliminary data.</text>
</comment>
<feature type="short sequence motif" description="'HIGH' region" evidence="8">
    <location>
        <begin position="24"/>
        <end position="32"/>
    </location>
</feature>
<comment type="subunit">
    <text evidence="8">Homodimer.</text>
</comment>
<proteinExistence type="inferred from homology"/>
<accession>A0ABS3YJM7</accession>
<evidence type="ECO:0000256" key="3">
    <source>
        <dbReference type="ARBA" id="ARBA00022741"/>
    </source>
</evidence>
<evidence type="ECO:0000256" key="2">
    <source>
        <dbReference type="ARBA" id="ARBA00022598"/>
    </source>
</evidence>
<gene>
    <name evidence="8 10" type="primary">trpS</name>
    <name evidence="10" type="ORF">J7I43_21855</name>
</gene>
<dbReference type="RefSeq" id="WP_209148001.1">
    <property type="nucleotide sequence ID" value="NZ_JAGHKP010000004.1"/>
</dbReference>
<keyword evidence="8" id="KW-0963">Cytoplasm</keyword>
<evidence type="ECO:0000256" key="8">
    <source>
        <dbReference type="HAMAP-Rule" id="MF_00140"/>
    </source>
</evidence>
<dbReference type="InterPro" id="IPR050203">
    <property type="entry name" value="Trp-tRNA_synthetase"/>
</dbReference>
<dbReference type="NCBIfam" id="TIGR00233">
    <property type="entry name" value="trpS"/>
    <property type="match status" value="1"/>
</dbReference>
<dbReference type="Pfam" id="PF00579">
    <property type="entry name" value="tRNA-synt_1b"/>
    <property type="match status" value="1"/>
</dbReference>
<keyword evidence="4 8" id="KW-0067">ATP-binding</keyword>
<keyword evidence="5 8" id="KW-0648">Protein biosynthesis</keyword>
<dbReference type="PRINTS" id="PR01039">
    <property type="entry name" value="TRNASYNTHTRP"/>
</dbReference>
<feature type="binding site" evidence="8">
    <location>
        <begin position="31"/>
        <end position="32"/>
    </location>
    <ligand>
        <name>ATP</name>
        <dbReference type="ChEBI" id="CHEBI:30616"/>
    </ligand>
</feature>
<dbReference type="InterPro" id="IPR024109">
    <property type="entry name" value="Trp-tRNA-ligase_bac-type"/>
</dbReference>
<name>A0ABS3YJM7_9BACT</name>
<feature type="short sequence motif" description="'KMSKS' region" evidence="8">
    <location>
        <begin position="207"/>
        <end position="211"/>
    </location>
</feature>
<keyword evidence="3 8" id="KW-0547">Nucleotide-binding</keyword>
<dbReference type="InterPro" id="IPR014729">
    <property type="entry name" value="Rossmann-like_a/b/a_fold"/>
</dbReference>
<dbReference type="CDD" id="cd00806">
    <property type="entry name" value="TrpRS_core"/>
    <property type="match status" value="1"/>
</dbReference>
<evidence type="ECO:0000256" key="9">
    <source>
        <dbReference type="RuleBase" id="RU363036"/>
    </source>
</evidence>
<protein>
    <recommendedName>
        <fullName evidence="8">Tryptophan--tRNA ligase</fullName>
        <ecNumber evidence="8">6.1.1.2</ecNumber>
    </recommendedName>
    <alternativeName>
        <fullName evidence="8">Tryptophanyl-tRNA synthetase</fullName>
        <shortName evidence="8">TrpRS</shortName>
    </alternativeName>
</protein>
<evidence type="ECO:0000313" key="11">
    <source>
        <dbReference type="Proteomes" id="UP000679126"/>
    </source>
</evidence>
<dbReference type="Proteomes" id="UP000679126">
    <property type="component" value="Unassembled WGS sequence"/>
</dbReference>
<keyword evidence="2 8" id="KW-0436">Ligase</keyword>
<dbReference type="InterPro" id="IPR002306">
    <property type="entry name" value="Trp-tRNA-ligase"/>
</dbReference>
<feature type="binding site" evidence="8">
    <location>
        <begin position="23"/>
        <end position="25"/>
    </location>
    <ligand>
        <name>ATP</name>
        <dbReference type="ChEBI" id="CHEBI:30616"/>
    </ligand>
</feature>
<comment type="function">
    <text evidence="8">Catalyzes the attachment of tryptophan to tRNA(Trp).</text>
</comment>
<dbReference type="GO" id="GO:0004830">
    <property type="term" value="F:tryptophan-tRNA ligase activity"/>
    <property type="evidence" value="ECO:0007669"/>
    <property type="project" value="UniProtKB-EC"/>
</dbReference>
<comment type="subcellular location">
    <subcellularLocation>
        <location evidence="8">Cytoplasm</location>
    </subcellularLocation>
</comment>
<comment type="similarity">
    <text evidence="1 8 9">Belongs to the class-I aminoacyl-tRNA synthetase family.</text>
</comment>
<dbReference type="Gene3D" id="1.10.240.10">
    <property type="entry name" value="Tyrosyl-Transfer RNA Synthetase"/>
    <property type="match status" value="1"/>
</dbReference>
<feature type="binding site" evidence="8">
    <location>
        <begin position="207"/>
        <end position="211"/>
    </location>
    <ligand>
        <name>ATP</name>
        <dbReference type="ChEBI" id="CHEBI:30616"/>
    </ligand>
</feature>
<dbReference type="PANTHER" id="PTHR43766:SF1">
    <property type="entry name" value="TRYPTOPHAN--TRNA LIGASE, MITOCHONDRIAL"/>
    <property type="match status" value="1"/>
</dbReference>
<keyword evidence="11" id="KW-1185">Reference proteome</keyword>
<feature type="binding site" evidence="8">
    <location>
        <position position="199"/>
    </location>
    <ligand>
        <name>ATP</name>
        <dbReference type="ChEBI" id="CHEBI:30616"/>
    </ligand>
</feature>
<evidence type="ECO:0000256" key="6">
    <source>
        <dbReference type="ARBA" id="ARBA00023146"/>
    </source>
</evidence>
<evidence type="ECO:0000256" key="7">
    <source>
        <dbReference type="ARBA" id="ARBA00049929"/>
    </source>
</evidence>
<feature type="binding site" evidence="8">
    <location>
        <position position="147"/>
    </location>
    <ligand>
        <name>L-tryptophan</name>
        <dbReference type="ChEBI" id="CHEBI:57912"/>
    </ligand>
</feature>
<evidence type="ECO:0000313" key="10">
    <source>
        <dbReference type="EMBL" id="MBO9154889.1"/>
    </source>
</evidence>
<dbReference type="InterPro" id="IPR002305">
    <property type="entry name" value="aa-tRNA-synth_Ic"/>
</dbReference>
<evidence type="ECO:0000256" key="4">
    <source>
        <dbReference type="ARBA" id="ARBA00022840"/>
    </source>
</evidence>
<dbReference type="Gene3D" id="3.40.50.620">
    <property type="entry name" value="HUPs"/>
    <property type="match status" value="1"/>
</dbReference>
<dbReference type="SUPFAM" id="SSF52374">
    <property type="entry name" value="Nucleotidylyl transferase"/>
    <property type="match status" value="1"/>
</dbReference>
<reference evidence="11" key="1">
    <citation type="submission" date="2021-03" db="EMBL/GenBank/DDBJ databases">
        <title>Assistant Professor.</title>
        <authorList>
            <person name="Huq M.A."/>
        </authorList>
    </citation>
    <scope>NUCLEOTIDE SEQUENCE [LARGE SCALE GENOMIC DNA]</scope>
    <source>
        <strain evidence="11">MAH-28</strain>
    </source>
</reference>
<dbReference type="HAMAP" id="MF_00140_B">
    <property type="entry name" value="Trp_tRNA_synth_B"/>
    <property type="match status" value="1"/>
</dbReference>
<keyword evidence="6 8" id="KW-0030">Aminoacyl-tRNA synthetase</keyword>
<sequence length="344" mass="39592">MLKFIKLRPDMVKEKEIVVSGIRSTGILHLGNYFGAIRNYIRMQEEFNCYFFVADWHALTTHPDPKELRGNVYRVLAENIASGLDPEKVTLYVQSDIPEIAELYLLLNMMAYKGELERVPTFKDKVRQNPNNVNAGLLTYPVLMTADILVQRAVKVPVGKDQEQHLEMSRNFAQRFNERYGYLFPEPFPFNYGDDLVRIMSLDGNGKMSKSENENSTLYLNDTDDAIRNKIKRALTDSGPQQENSEKPDYINNLFTLMKLVSTPDTVQFFEEAFNKCNIRYGDMKKQLGEDMVAFIAPIREKAAAIQQDHAYLHRIMREGADKARESASKTLSEARKLMGINFY</sequence>
<evidence type="ECO:0000256" key="5">
    <source>
        <dbReference type="ARBA" id="ARBA00022917"/>
    </source>
</evidence>
<dbReference type="EMBL" id="JAGHKP010000004">
    <property type="protein sequence ID" value="MBO9154889.1"/>
    <property type="molecule type" value="Genomic_DNA"/>
</dbReference>
<organism evidence="10 11">
    <name type="scientific">Chitinophaga chungangae</name>
    <dbReference type="NCBI Taxonomy" id="2821488"/>
    <lineage>
        <taxon>Bacteria</taxon>
        <taxon>Pseudomonadati</taxon>
        <taxon>Bacteroidota</taxon>
        <taxon>Chitinophagia</taxon>
        <taxon>Chitinophagales</taxon>
        <taxon>Chitinophagaceae</taxon>
        <taxon>Chitinophaga</taxon>
    </lineage>
</organism>
<dbReference type="EC" id="6.1.1.2" evidence="8"/>